<name>A0ABV4P4T4_9GAMM</name>
<evidence type="ECO:0000259" key="1">
    <source>
        <dbReference type="PROSITE" id="PS50987"/>
    </source>
</evidence>
<evidence type="ECO:0000313" key="3">
    <source>
        <dbReference type="Proteomes" id="UP001569428"/>
    </source>
</evidence>
<dbReference type="PROSITE" id="PS50987">
    <property type="entry name" value="HTH_ARSR_2"/>
    <property type="match status" value="1"/>
</dbReference>
<comment type="caution">
    <text evidence="2">The sequence shown here is derived from an EMBL/GenBank/DDBJ whole genome shotgun (WGS) entry which is preliminary data.</text>
</comment>
<keyword evidence="3" id="KW-1185">Reference proteome</keyword>
<dbReference type="Pfam" id="PF12840">
    <property type="entry name" value="HTH_20"/>
    <property type="match status" value="1"/>
</dbReference>
<sequence length="114" mass="12748">MGNNHDNLNTVFQALADPTRRAVIQHLTSGPASITELAKPFEMALPSFMKHIGVLEDAGLIRSKKIGRVRTCEIRPKQLTAAENWINTQTALWEGRMVRMASYVEALGTERQDD</sequence>
<dbReference type="InterPro" id="IPR036390">
    <property type="entry name" value="WH_DNA-bd_sf"/>
</dbReference>
<dbReference type="CDD" id="cd00090">
    <property type="entry name" value="HTH_ARSR"/>
    <property type="match status" value="1"/>
</dbReference>
<dbReference type="RefSeq" id="WP_371840890.1">
    <property type="nucleotide sequence ID" value="NZ_JBGMEK010000072.1"/>
</dbReference>
<evidence type="ECO:0000313" key="2">
    <source>
        <dbReference type="EMBL" id="MFA0813126.1"/>
    </source>
</evidence>
<dbReference type="PANTHER" id="PTHR38600">
    <property type="entry name" value="TRANSCRIPTIONAL REGULATORY PROTEIN"/>
    <property type="match status" value="1"/>
</dbReference>
<reference evidence="2 3" key="1">
    <citation type="submission" date="2024-08" db="EMBL/GenBank/DDBJ databases">
        <authorList>
            <person name="Ishaq N."/>
        </authorList>
    </citation>
    <scope>NUCLEOTIDE SEQUENCE [LARGE SCALE GENOMIC DNA]</scope>
    <source>
        <strain evidence="2 3">DSM 18651</strain>
    </source>
</reference>
<proteinExistence type="predicted"/>
<dbReference type="SUPFAM" id="SSF46785">
    <property type="entry name" value="Winged helix' DNA-binding domain"/>
    <property type="match status" value="1"/>
</dbReference>
<dbReference type="PANTHER" id="PTHR38600:SF2">
    <property type="entry name" value="SLL0088 PROTEIN"/>
    <property type="match status" value="1"/>
</dbReference>
<organism evidence="2 3">
    <name type="scientific">Microbulbifer epialgicus</name>
    <dbReference type="NCBI Taxonomy" id="393907"/>
    <lineage>
        <taxon>Bacteria</taxon>
        <taxon>Pseudomonadati</taxon>
        <taxon>Pseudomonadota</taxon>
        <taxon>Gammaproteobacteria</taxon>
        <taxon>Cellvibrionales</taxon>
        <taxon>Microbulbiferaceae</taxon>
        <taxon>Microbulbifer</taxon>
    </lineage>
</organism>
<dbReference type="SMART" id="SM00418">
    <property type="entry name" value="HTH_ARSR"/>
    <property type="match status" value="1"/>
</dbReference>
<dbReference type="PRINTS" id="PR00778">
    <property type="entry name" value="HTHARSR"/>
</dbReference>
<dbReference type="InterPro" id="IPR001845">
    <property type="entry name" value="HTH_ArsR_DNA-bd_dom"/>
</dbReference>
<dbReference type="NCBIfam" id="NF033788">
    <property type="entry name" value="HTH_metalloreg"/>
    <property type="match status" value="1"/>
</dbReference>
<gene>
    <name evidence="2" type="ORF">ACCI49_19690</name>
</gene>
<dbReference type="InterPro" id="IPR036388">
    <property type="entry name" value="WH-like_DNA-bd_sf"/>
</dbReference>
<accession>A0ABV4P4T4</accession>
<feature type="domain" description="HTH arsR-type" evidence="1">
    <location>
        <begin position="1"/>
        <end position="94"/>
    </location>
</feature>
<protein>
    <submittedName>
        <fullName evidence="2">ArsR/SmtB family transcription factor</fullName>
    </submittedName>
</protein>
<dbReference type="InterPro" id="IPR011991">
    <property type="entry name" value="ArsR-like_HTH"/>
</dbReference>
<dbReference type="Proteomes" id="UP001569428">
    <property type="component" value="Unassembled WGS sequence"/>
</dbReference>
<dbReference type="EMBL" id="JBGMEK010000072">
    <property type="protein sequence ID" value="MFA0813126.1"/>
    <property type="molecule type" value="Genomic_DNA"/>
</dbReference>
<dbReference type="Gene3D" id="1.10.10.10">
    <property type="entry name" value="Winged helix-like DNA-binding domain superfamily/Winged helix DNA-binding domain"/>
    <property type="match status" value="1"/>
</dbReference>